<dbReference type="GO" id="GO:0046872">
    <property type="term" value="F:metal ion binding"/>
    <property type="evidence" value="ECO:0007669"/>
    <property type="project" value="UniProtKB-KW"/>
</dbReference>
<evidence type="ECO:0000259" key="8">
    <source>
        <dbReference type="Pfam" id="PF01435"/>
    </source>
</evidence>
<dbReference type="GO" id="GO:0051603">
    <property type="term" value="P:proteolysis involved in protein catabolic process"/>
    <property type="evidence" value="ECO:0007669"/>
    <property type="project" value="TreeGrafter"/>
</dbReference>
<dbReference type="PANTHER" id="PTHR22726:SF1">
    <property type="entry name" value="METALLOENDOPEPTIDASE OMA1, MITOCHONDRIAL"/>
    <property type="match status" value="1"/>
</dbReference>
<keyword evidence="6" id="KW-0482">Metalloprotease</keyword>
<evidence type="ECO:0000313" key="9">
    <source>
        <dbReference type="EMBL" id="TPE44240.1"/>
    </source>
</evidence>
<dbReference type="InterPro" id="IPR051156">
    <property type="entry name" value="Mito/Outer_Membr_Metalloprot"/>
</dbReference>
<comment type="cofactor">
    <cofactor evidence="1">
        <name>Zn(2+)</name>
        <dbReference type="ChEBI" id="CHEBI:29105"/>
    </cofactor>
</comment>
<evidence type="ECO:0000256" key="2">
    <source>
        <dbReference type="ARBA" id="ARBA00022670"/>
    </source>
</evidence>
<keyword evidence="4" id="KW-0378">Hydrolase</keyword>
<protein>
    <recommendedName>
        <fullName evidence="8">Peptidase M48 domain-containing protein</fullName>
    </recommendedName>
</protein>
<evidence type="ECO:0000256" key="6">
    <source>
        <dbReference type="ARBA" id="ARBA00023049"/>
    </source>
</evidence>
<dbReference type="GO" id="GO:0004222">
    <property type="term" value="F:metalloendopeptidase activity"/>
    <property type="evidence" value="ECO:0007669"/>
    <property type="project" value="InterPro"/>
</dbReference>
<feature type="signal peptide" evidence="7">
    <location>
        <begin position="1"/>
        <end position="27"/>
    </location>
</feature>
<keyword evidence="5" id="KW-0862">Zinc</keyword>
<proteinExistence type="predicted"/>
<dbReference type="RefSeq" id="WP_140621133.1">
    <property type="nucleotide sequence ID" value="NZ_VFRQ01000004.1"/>
</dbReference>
<keyword evidence="7" id="KW-0732">Signal</keyword>
<reference evidence="9 10" key="1">
    <citation type="submission" date="2019-06" db="EMBL/GenBank/DDBJ databases">
        <title>A novel bacterium of genus Pontibacter, isolated from marine sediment.</title>
        <authorList>
            <person name="Huang H."/>
            <person name="Mo K."/>
            <person name="Hu Y."/>
        </authorList>
    </citation>
    <scope>NUCLEOTIDE SEQUENCE [LARGE SCALE GENOMIC DNA]</scope>
    <source>
        <strain evidence="9 10">HB172049</strain>
    </source>
</reference>
<dbReference type="Gene3D" id="3.30.2010.10">
    <property type="entry name" value="Metalloproteases ('zincins'), catalytic domain"/>
    <property type="match status" value="1"/>
</dbReference>
<keyword evidence="2" id="KW-0645">Protease</keyword>
<keyword evidence="3" id="KW-0479">Metal-binding</keyword>
<gene>
    <name evidence="9" type="ORF">FJM65_08750</name>
</gene>
<dbReference type="Pfam" id="PF01435">
    <property type="entry name" value="Peptidase_M48"/>
    <property type="match status" value="1"/>
</dbReference>
<dbReference type="AlphaFoldDB" id="A0A501W7D2"/>
<evidence type="ECO:0000256" key="5">
    <source>
        <dbReference type="ARBA" id="ARBA00022833"/>
    </source>
</evidence>
<dbReference type="InterPro" id="IPR001915">
    <property type="entry name" value="Peptidase_M48"/>
</dbReference>
<dbReference type="OrthoDB" id="910748at2"/>
<feature type="domain" description="Peptidase M48" evidence="8">
    <location>
        <begin position="103"/>
        <end position="321"/>
    </location>
</feature>
<name>A0A501W7D2_9BACT</name>
<dbReference type="EMBL" id="VFRQ01000004">
    <property type="protein sequence ID" value="TPE44240.1"/>
    <property type="molecule type" value="Genomic_DNA"/>
</dbReference>
<evidence type="ECO:0000313" key="10">
    <source>
        <dbReference type="Proteomes" id="UP000316727"/>
    </source>
</evidence>
<dbReference type="GO" id="GO:0016020">
    <property type="term" value="C:membrane"/>
    <property type="evidence" value="ECO:0007669"/>
    <property type="project" value="TreeGrafter"/>
</dbReference>
<evidence type="ECO:0000256" key="3">
    <source>
        <dbReference type="ARBA" id="ARBA00022723"/>
    </source>
</evidence>
<evidence type="ECO:0000256" key="4">
    <source>
        <dbReference type="ARBA" id="ARBA00022801"/>
    </source>
</evidence>
<dbReference type="Proteomes" id="UP000316727">
    <property type="component" value="Unassembled WGS sequence"/>
</dbReference>
<evidence type="ECO:0000256" key="1">
    <source>
        <dbReference type="ARBA" id="ARBA00001947"/>
    </source>
</evidence>
<evidence type="ECO:0000256" key="7">
    <source>
        <dbReference type="SAM" id="SignalP"/>
    </source>
</evidence>
<sequence>MFLLYSSAKLRAVVVCMLLLLSGLSVASASQNEYFPFYEPDTTKLHRLATAKRESLVRYLQVPEGVSADYKKSFASIVARTATDSYERVRYTALLDTVISPFVQEVFQEVLAANKELPPANLVLTRSPVENAYALADGTIFFNVGLLSKLQNEGQLAYIICHELAHIKLRHMERNITEILDVMHGRYYKKQYKKLTREKYNKYAKMESFLEGLTLNSLYHKRSLETQADSLGLILYTNTRYSIADAFGTLQLLDKVDLPYSVQPVDINRYFGCAGYTYKPQQNGTTASVFNISAQQPDFAENPDTLKTHPDCMKRLAYIRQLAGDKARAAKPESGYSQGMRHIADLAKREVTQSWYDSGNYDYSLFNALLLLQGQPGSTYLRSMVQMSLAGLKRHMEQHRFGEMVAVASDYKPANLNDFLNFLNSLNTSDFKSIGNCLNSALAGAEAVPANKEYGLMAKYAQAILLDKEQEADRLRNIYLEEYKEGRFGPLLLWEGIN</sequence>
<organism evidence="9 10">
    <name type="scientific">Pontibacter mangrovi</name>
    <dbReference type="NCBI Taxonomy" id="2589816"/>
    <lineage>
        <taxon>Bacteria</taxon>
        <taxon>Pseudomonadati</taxon>
        <taxon>Bacteroidota</taxon>
        <taxon>Cytophagia</taxon>
        <taxon>Cytophagales</taxon>
        <taxon>Hymenobacteraceae</taxon>
        <taxon>Pontibacter</taxon>
    </lineage>
</organism>
<dbReference type="PANTHER" id="PTHR22726">
    <property type="entry name" value="METALLOENDOPEPTIDASE OMA1"/>
    <property type="match status" value="1"/>
</dbReference>
<comment type="caution">
    <text evidence="9">The sequence shown here is derived from an EMBL/GenBank/DDBJ whole genome shotgun (WGS) entry which is preliminary data.</text>
</comment>
<accession>A0A501W7D2</accession>
<feature type="chain" id="PRO_5021384062" description="Peptidase M48 domain-containing protein" evidence="7">
    <location>
        <begin position="28"/>
        <end position="498"/>
    </location>
</feature>
<keyword evidence="10" id="KW-1185">Reference proteome</keyword>